<accession>A0A380GS18</accession>
<dbReference type="RefSeq" id="WP_103372635.1">
    <property type="nucleotide sequence ID" value="NZ_BMCF01000003.1"/>
</dbReference>
<evidence type="ECO:0000313" key="1">
    <source>
        <dbReference type="EMBL" id="SUM56337.1"/>
    </source>
</evidence>
<dbReference type="EMBL" id="UHDS01000001">
    <property type="protein sequence ID" value="SUM56337.1"/>
    <property type="molecule type" value="Genomic_DNA"/>
</dbReference>
<dbReference type="AlphaFoldDB" id="A0A380GS18"/>
<gene>
    <name evidence="1" type="ORF">NCTC13834_02746</name>
</gene>
<protein>
    <submittedName>
        <fullName evidence="1">Membrane protein</fullName>
    </submittedName>
</protein>
<evidence type="ECO:0000313" key="2">
    <source>
        <dbReference type="Proteomes" id="UP000254412"/>
    </source>
</evidence>
<sequence>MKRLFHGAIIGIAIGVMIALICSTIFARNEFHPVSPVSTMGEYYFQHLSELQIMFISVIIWSLIGITFSFGDLIFSNSKKSLLFKTSLHFSLMLIIMLPLAILAGWFPLKISAILFFIIIYTVVYFMIWFIETKRNQHDINEINDIISKRKHNRHQ</sequence>
<organism evidence="1 2">
    <name type="scientific">Staphylococcus nepalensis</name>
    <dbReference type="NCBI Taxonomy" id="214473"/>
    <lineage>
        <taxon>Bacteria</taxon>
        <taxon>Bacillati</taxon>
        <taxon>Bacillota</taxon>
        <taxon>Bacilli</taxon>
        <taxon>Bacillales</taxon>
        <taxon>Staphylococcaceae</taxon>
        <taxon>Staphylococcus</taxon>
    </lineage>
</organism>
<reference evidence="1 2" key="1">
    <citation type="submission" date="2018-06" db="EMBL/GenBank/DDBJ databases">
        <authorList>
            <consortium name="Pathogen Informatics"/>
            <person name="Doyle S."/>
        </authorList>
    </citation>
    <scope>NUCLEOTIDE SEQUENCE [LARGE SCALE GENOMIC DNA]</scope>
    <source>
        <strain evidence="1 2">NCTC13834</strain>
    </source>
</reference>
<proteinExistence type="predicted"/>
<name>A0A380GS18_9STAP</name>
<dbReference type="Proteomes" id="UP000254412">
    <property type="component" value="Unassembled WGS sequence"/>
</dbReference>
<dbReference type="InterPro" id="IPR021560">
    <property type="entry name" value="DUF3021"/>
</dbReference>
<dbReference type="Pfam" id="PF11457">
    <property type="entry name" value="DUF3021"/>
    <property type="match status" value="1"/>
</dbReference>